<protein>
    <submittedName>
        <fullName evidence="2">Uncharacterized protein</fullName>
    </submittedName>
</protein>
<dbReference type="AlphaFoldDB" id="A0AAV6VFX9"/>
<name>A0AAV6VFX9_9ARAC</name>
<reference evidence="2 3" key="1">
    <citation type="journal article" date="2022" name="Nat. Ecol. Evol.">
        <title>A masculinizing supergene underlies an exaggerated male reproductive morph in a spider.</title>
        <authorList>
            <person name="Hendrickx F."/>
            <person name="De Corte Z."/>
            <person name="Sonet G."/>
            <person name="Van Belleghem S.M."/>
            <person name="Kostlbacher S."/>
            <person name="Vangestel C."/>
        </authorList>
    </citation>
    <scope>NUCLEOTIDE SEQUENCE [LARGE SCALE GENOMIC DNA]</scope>
    <source>
        <strain evidence="2">W744_W776</strain>
    </source>
</reference>
<organism evidence="2 3">
    <name type="scientific">Oedothorax gibbosus</name>
    <dbReference type="NCBI Taxonomy" id="931172"/>
    <lineage>
        <taxon>Eukaryota</taxon>
        <taxon>Metazoa</taxon>
        <taxon>Ecdysozoa</taxon>
        <taxon>Arthropoda</taxon>
        <taxon>Chelicerata</taxon>
        <taxon>Arachnida</taxon>
        <taxon>Araneae</taxon>
        <taxon>Araneomorphae</taxon>
        <taxon>Entelegynae</taxon>
        <taxon>Araneoidea</taxon>
        <taxon>Linyphiidae</taxon>
        <taxon>Erigoninae</taxon>
        <taxon>Oedothorax</taxon>
    </lineage>
</organism>
<dbReference type="EMBL" id="JAFNEN010000095">
    <property type="protein sequence ID" value="KAG8194978.1"/>
    <property type="molecule type" value="Genomic_DNA"/>
</dbReference>
<evidence type="ECO:0000313" key="2">
    <source>
        <dbReference type="EMBL" id="KAG8194978.1"/>
    </source>
</evidence>
<gene>
    <name evidence="2" type="ORF">JTE90_008156</name>
</gene>
<accession>A0AAV6VFX9</accession>
<feature type="region of interest" description="Disordered" evidence="1">
    <location>
        <begin position="38"/>
        <end position="65"/>
    </location>
</feature>
<evidence type="ECO:0000313" key="3">
    <source>
        <dbReference type="Proteomes" id="UP000827092"/>
    </source>
</evidence>
<proteinExistence type="predicted"/>
<sequence>MHRIMTAPMLSALNNSSISQLPCTLYILEQPNVEYRYENPNLQKIPPQKQPPKSTPQQAGPLQQTPYNTHRLYSRLHPTSQRGPTNKIGPRNNAAPFFESCWAPGQFGPRSSPWGVGCQGVSPCFCESFMVSGSRAFA</sequence>
<keyword evidence="3" id="KW-1185">Reference proteome</keyword>
<evidence type="ECO:0000256" key="1">
    <source>
        <dbReference type="SAM" id="MobiDB-lite"/>
    </source>
</evidence>
<comment type="caution">
    <text evidence="2">The sequence shown here is derived from an EMBL/GenBank/DDBJ whole genome shotgun (WGS) entry which is preliminary data.</text>
</comment>
<dbReference type="Proteomes" id="UP000827092">
    <property type="component" value="Unassembled WGS sequence"/>
</dbReference>